<evidence type="ECO:0000313" key="2">
    <source>
        <dbReference type="EMBL" id="KAF2221253.1"/>
    </source>
</evidence>
<reference evidence="3" key="1">
    <citation type="journal article" date="2020" name="Stud. Mycol.">
        <title>101 Dothideomycetes genomes: A test case for predicting lifestyles and emergence of pathogens.</title>
        <authorList>
            <person name="Haridas S."/>
            <person name="Albert R."/>
            <person name="Binder M."/>
            <person name="Bloem J."/>
            <person name="LaButti K."/>
            <person name="Salamov A."/>
            <person name="Andreopoulos B."/>
            <person name="Baker S."/>
            <person name="Barry K."/>
            <person name="Bills G."/>
            <person name="Bluhm B."/>
            <person name="Cannon C."/>
            <person name="Castanera R."/>
            <person name="Culley D."/>
            <person name="Daum C."/>
            <person name="Ezra D."/>
            <person name="Gonzalez J."/>
            <person name="Henrissat B."/>
            <person name="Kuo A."/>
            <person name="Liang C."/>
            <person name="Lipzen A."/>
            <person name="Lutzoni F."/>
            <person name="Magnuson J."/>
            <person name="Mondo S."/>
            <person name="Nolan M."/>
            <person name="Ohm R."/>
            <person name="Pangilinan J."/>
            <person name="Park H.-J."/>
            <person name="Ramirez L."/>
            <person name="Alfaro M."/>
            <person name="Sun H."/>
            <person name="Tritt A."/>
            <person name="Yoshinaga Y."/>
            <person name="Zwiers L.-H."/>
            <person name="Turgeon B."/>
            <person name="Goodwin S."/>
            <person name="Spatafora J."/>
            <person name="Crous P."/>
            <person name="Grigoriev I."/>
        </authorList>
    </citation>
    <scope>NUCLEOTIDE SEQUENCE [LARGE SCALE GENOMIC DNA]</scope>
    <source>
        <strain evidence="3">CECT 20119</strain>
    </source>
</reference>
<sequence length="148" mass="16339">MAVVSDVVYVASLAHVGPERIEPGCIRHQRRLCVAGQFACGLRHWRGASGVKRGSICIICLKDIERLRHDTALWVGSPTSSRNSSIHALVIAALVLLGASIEVSNVKRAIARHSTRTQQIWRRCIPLHLQKFESCGTLSQLSMDLLHL</sequence>
<organism evidence="2 3">
    <name type="scientific">Elsinoe ampelina</name>
    <dbReference type="NCBI Taxonomy" id="302913"/>
    <lineage>
        <taxon>Eukaryota</taxon>
        <taxon>Fungi</taxon>
        <taxon>Dikarya</taxon>
        <taxon>Ascomycota</taxon>
        <taxon>Pezizomycotina</taxon>
        <taxon>Dothideomycetes</taxon>
        <taxon>Dothideomycetidae</taxon>
        <taxon>Myriangiales</taxon>
        <taxon>Elsinoaceae</taxon>
        <taxon>Elsinoe</taxon>
    </lineage>
</organism>
<evidence type="ECO:0000313" key="3">
    <source>
        <dbReference type="Proteomes" id="UP000799538"/>
    </source>
</evidence>
<gene>
    <name evidence="2" type="ORF">BDZ85DRAFT_14525</name>
</gene>
<name>A0A6A6G6Q1_9PEZI</name>
<dbReference type="AlphaFoldDB" id="A0A6A6G6Q1"/>
<protein>
    <submittedName>
        <fullName evidence="2">Uncharacterized protein</fullName>
    </submittedName>
</protein>
<keyword evidence="3" id="KW-1185">Reference proteome</keyword>
<keyword evidence="1" id="KW-1133">Transmembrane helix</keyword>
<proteinExistence type="predicted"/>
<keyword evidence="1" id="KW-0472">Membrane</keyword>
<accession>A0A6A6G6Q1</accession>
<feature type="transmembrane region" description="Helical" evidence="1">
    <location>
        <begin position="86"/>
        <end position="106"/>
    </location>
</feature>
<keyword evidence="1" id="KW-0812">Transmembrane</keyword>
<evidence type="ECO:0000256" key="1">
    <source>
        <dbReference type="SAM" id="Phobius"/>
    </source>
</evidence>
<dbReference type="EMBL" id="ML992510">
    <property type="protein sequence ID" value="KAF2221253.1"/>
    <property type="molecule type" value="Genomic_DNA"/>
</dbReference>
<dbReference type="Proteomes" id="UP000799538">
    <property type="component" value="Unassembled WGS sequence"/>
</dbReference>